<dbReference type="EMBL" id="CAMXCT020001244">
    <property type="protein sequence ID" value="CAL1141596.1"/>
    <property type="molecule type" value="Genomic_DNA"/>
</dbReference>
<evidence type="ECO:0000313" key="4">
    <source>
        <dbReference type="Proteomes" id="UP001152797"/>
    </source>
</evidence>
<feature type="compositionally biased region" description="Acidic residues" evidence="1">
    <location>
        <begin position="1641"/>
        <end position="1660"/>
    </location>
</feature>
<feature type="region of interest" description="Disordered" evidence="1">
    <location>
        <begin position="1867"/>
        <end position="1947"/>
    </location>
</feature>
<feature type="compositionally biased region" description="Acidic residues" evidence="1">
    <location>
        <begin position="571"/>
        <end position="590"/>
    </location>
</feature>
<reference evidence="2" key="1">
    <citation type="submission" date="2022-10" db="EMBL/GenBank/DDBJ databases">
        <authorList>
            <person name="Chen Y."/>
            <person name="Dougan E. K."/>
            <person name="Chan C."/>
            <person name="Rhodes N."/>
            <person name="Thang M."/>
        </authorList>
    </citation>
    <scope>NUCLEOTIDE SEQUENCE</scope>
</reference>
<feature type="compositionally biased region" description="Low complexity" evidence="1">
    <location>
        <begin position="1465"/>
        <end position="1496"/>
    </location>
</feature>
<organism evidence="2">
    <name type="scientific">Cladocopium goreaui</name>
    <dbReference type="NCBI Taxonomy" id="2562237"/>
    <lineage>
        <taxon>Eukaryota</taxon>
        <taxon>Sar</taxon>
        <taxon>Alveolata</taxon>
        <taxon>Dinophyceae</taxon>
        <taxon>Suessiales</taxon>
        <taxon>Symbiodiniaceae</taxon>
        <taxon>Cladocopium</taxon>
    </lineage>
</organism>
<comment type="caution">
    <text evidence="2">The sequence shown here is derived from an EMBL/GenBank/DDBJ whole genome shotgun (WGS) entry which is preliminary data.</text>
</comment>
<dbReference type="EMBL" id="CAMXCT030001244">
    <property type="protein sequence ID" value="CAL4775533.1"/>
    <property type="molecule type" value="Genomic_DNA"/>
</dbReference>
<dbReference type="EMBL" id="CAMXCT010001244">
    <property type="protein sequence ID" value="CAI3988221.1"/>
    <property type="molecule type" value="Genomic_DNA"/>
</dbReference>
<feature type="region of interest" description="Disordered" evidence="1">
    <location>
        <begin position="552"/>
        <end position="595"/>
    </location>
</feature>
<feature type="region of interest" description="Disordered" evidence="1">
    <location>
        <begin position="973"/>
        <end position="1004"/>
    </location>
</feature>
<feature type="compositionally biased region" description="Acidic residues" evidence="1">
    <location>
        <begin position="1917"/>
        <end position="1947"/>
    </location>
</feature>
<keyword evidence="4" id="KW-1185">Reference proteome</keyword>
<dbReference type="PANTHER" id="PTHR35711:SF1">
    <property type="entry name" value="ECTODERMAL, ISOFORM F"/>
    <property type="match status" value="1"/>
</dbReference>
<evidence type="ECO:0000313" key="3">
    <source>
        <dbReference type="EMBL" id="CAL1141596.1"/>
    </source>
</evidence>
<feature type="compositionally biased region" description="Basic and acidic residues" evidence="1">
    <location>
        <begin position="560"/>
        <end position="570"/>
    </location>
</feature>
<feature type="compositionally biased region" description="Basic residues" evidence="1">
    <location>
        <begin position="1892"/>
        <end position="1911"/>
    </location>
</feature>
<feature type="region of interest" description="Disordered" evidence="1">
    <location>
        <begin position="1452"/>
        <end position="1510"/>
    </location>
</feature>
<accession>A0A9P1FU45</accession>
<proteinExistence type="predicted"/>
<dbReference type="Proteomes" id="UP001152797">
    <property type="component" value="Unassembled WGS sequence"/>
</dbReference>
<evidence type="ECO:0000313" key="2">
    <source>
        <dbReference type="EMBL" id="CAI3988221.1"/>
    </source>
</evidence>
<feature type="region of interest" description="Disordered" evidence="1">
    <location>
        <begin position="382"/>
        <end position="440"/>
    </location>
</feature>
<feature type="region of interest" description="Disordered" evidence="1">
    <location>
        <begin position="1622"/>
        <end position="1665"/>
    </location>
</feature>
<name>A0A9P1FU45_9DINO</name>
<reference evidence="3" key="2">
    <citation type="submission" date="2024-04" db="EMBL/GenBank/DDBJ databases">
        <authorList>
            <person name="Chen Y."/>
            <person name="Shah S."/>
            <person name="Dougan E. K."/>
            <person name="Thang M."/>
            <person name="Chan C."/>
        </authorList>
    </citation>
    <scope>NUCLEOTIDE SEQUENCE [LARGE SCALE GENOMIC DNA]</scope>
</reference>
<feature type="compositionally biased region" description="Low complexity" evidence="1">
    <location>
        <begin position="395"/>
        <end position="426"/>
    </location>
</feature>
<sequence>MWQDIVWMATHRVPINAGQIRTIRKELPYDSPPKTFPFTVTVGVEPETLEQRPEGGWARLSPAEPVHAMLFAMQEAIEKGAEPVLKEWRRLCLTTSFSFENVPLGEARFWRAQNLREQAVQHGLVVRMSVRQRIYDVAGFKLAREKQTGHDFGAEKVAQLYTQHLKLAADSEPISKTFVEDACAIHRRLLSLEPCAKLLEWADRELLIYNPWKSIYSLKALLDRASSSDNLIWCMEGLMDAWRMKIIDQSAFYVARLKDPRNSYCEVLKLKKQVKEHLLGDWLQGQEVDSKWKSLLREIFASFDMVRKKFSAYPDHALPDTAWQVGCPESVSLFADLLDQLVYGDSFDPRFKDAVKSKHAVEDFLAYPSVEKPLANVEAQIRSEKRPPSAGQPQAEASNPEPDAAAASAETETAEAADSAASAAAADDQHSQLTEEEQQQWRQHMLRTLQGHVRFVTDGKNQAELEQNLKDSGLATIKGDNSLGQVLLIFDIKKYGEPSTRPDLRVPTLREGMYNRLVRAVLNARSSEGPGTLGPGDIGLVFDGGKQGNKNKFLAPWKEGTVKEGKKNQAEDDNEGDEGEEGDEDEEDGDDKPNLVCDKLLLTYTEESLAARKQRVRGTGTLKQLETALVLTSRRLSLPPRDRKHFPGSTNGDLISGIAWPKHSEEWQIPWKEKKECYGKRHLIAVGGKTEHAGDEGKQGNRGNNEAEPFCYHSAPEAFLEEILHGYYVKSVVDMTPADGKLAFVCLRQRIGYCGICYNDTHAKTLEKRMLQRLEKEMVDSSSPLFSSAYSTALGNGTAETVTANCECNSSAAPSLPGEFAIGTGLRRTAMPPEDRRTTRGTWENVICGEDQQVGTLPLESASNSGPEVVLLRSAAQILRSAAQIMSDPRLPFTTKNGEPITQWILGTDQLQKSLEVCLQVDRQPPPALTLTRGPAARSHRDDGPLDSSPTLKSRDERLEEKVSALEEKVARLTEAASSSSNTPGAFLPKTNWGGGGHRPTSDDPGFVSEHLIKVHDALKVIREHPVFKDLESAKPLSLAQGSTQAPFDLQAAKRAVGSEAGCYKCGCNFMWQDIVWMATHRVPINAGQIRTIRKELPYDSPPKTFPFTVTVGVEPETLEQRPEGGWARLSPAEPVHAMLFAMQEAIEKGAEPVLKEWRRLCLTTSFSFENVPLGEARFWRAQNLREQAVQHGLVVRMSVRQRIYDVAGFKLAREKQTGHDFGAEKVAQLYTQHLKLAADSEPISKTFVEDACAIHRRLLSLEPCAKLLEWADRELLIYNPWKSIYSLKALLDRASSSDNLIWCMEGLMDAWRMKIIDQSAFYVARLKDPRNSYCEVLKLKKQVKEHLLGDWLQGQEVDSKWKSLLREIFASFDMVRKKFSAYPDHALPDTAWQVGCPESVSLFADLLDQLVYGDSFDPRFKDAVKSKHAVEDFLAYPSVEKPLANVEAQIRSEKRPPSAGQPQAEASNPEPDAAAASAETETAEAADSAASAAAADDQHSQLTEEEQQQWRQHMLRTLQGHVRFVTDGKNQAELEQNLKDSGLATIKGDNSLGQVLLIFDIKKYGEPSTRPDLRVPTLREGMYNRLVRAVLNARSSEGPGTLGPGDIGLVFDGGKQGNKNKFLAPWKEGTVKEGKKNQAEDDNEGDEGEEGDEDEEDGDDKPNLVCDKLLLTYTEESLAARKQRVRGTGTLKQLETALVLTSRRLSLPPRDRKHFPGSTNGDLISGIAWPKHSEEWQIPWKEKKECYGKRHLIAVGGKTEHAGDEGKQGNRGNNEAEPFCYHSAPEAFLEEILHGYYVKSVVDMTPADGKLAFVCLRQRIGYCGICYNDTHAKTLEKRMLQRLEKEMVDSSSPLFSSAYSTALGNGTAETVTVPNPKPKPRPKAKGAASKPKSKPKAKQRPKAKAKSGNKRPREDDGAEDQDQEEGESEQGEEKEDEENVWDPLED</sequence>
<protein>
    <submittedName>
        <fullName evidence="2">Uncharacterized protein</fullName>
    </submittedName>
</protein>
<feature type="compositionally biased region" description="Basic and acidic residues" evidence="1">
    <location>
        <begin position="1630"/>
        <end position="1640"/>
    </location>
</feature>
<evidence type="ECO:0000256" key="1">
    <source>
        <dbReference type="SAM" id="MobiDB-lite"/>
    </source>
</evidence>
<gene>
    <name evidence="2" type="ORF">C1SCF055_LOCUS15425</name>
</gene>
<feature type="region of interest" description="Disordered" evidence="1">
    <location>
        <begin position="925"/>
        <end position="961"/>
    </location>
</feature>
<dbReference type="PANTHER" id="PTHR35711">
    <property type="entry name" value="EXPRESSED PROTEIN"/>
    <property type="match status" value="1"/>
</dbReference>